<protein>
    <recommendedName>
        <fullName evidence="3">histidine kinase</fullName>
        <ecNumber evidence="3">2.7.13.3</ecNumber>
    </recommendedName>
</protein>
<feature type="transmembrane region" description="Helical" evidence="14">
    <location>
        <begin position="173"/>
        <end position="195"/>
    </location>
</feature>
<dbReference type="AlphaFoldDB" id="A0A9W6UHD4"/>
<keyword evidence="8" id="KW-0547">Nucleotide-binding</keyword>
<dbReference type="InterPro" id="IPR016120">
    <property type="entry name" value="Sig_transdc_His_kin_SpoOB"/>
</dbReference>
<dbReference type="GO" id="GO:0000155">
    <property type="term" value="F:phosphorelay sensor kinase activity"/>
    <property type="evidence" value="ECO:0007669"/>
    <property type="project" value="InterPro"/>
</dbReference>
<evidence type="ECO:0000256" key="4">
    <source>
        <dbReference type="ARBA" id="ARBA00022475"/>
    </source>
</evidence>
<dbReference type="InterPro" id="IPR004358">
    <property type="entry name" value="Sig_transdc_His_kin-like_C"/>
</dbReference>
<evidence type="ECO:0000256" key="11">
    <source>
        <dbReference type="ARBA" id="ARBA00022989"/>
    </source>
</evidence>
<evidence type="ECO:0000256" key="10">
    <source>
        <dbReference type="ARBA" id="ARBA00022840"/>
    </source>
</evidence>
<keyword evidence="17" id="KW-1185">Reference proteome</keyword>
<keyword evidence="9 16" id="KW-0418">Kinase</keyword>
<keyword evidence="5" id="KW-0597">Phosphoprotein</keyword>
<sequence length="557" mass="58133">MSAPRNRSRLSLTGYLFFSHLLLLALALGATGLLWFTFLDREIDELYTERVLGIARMTATLPEIRTAFDSEDPARVIAPIAAGLTRSAEAQYIVVADLDGTRYSHVDPSLIGQKVSTPPGSVLDGQEWTGTEVGTQGRTTRAKVPVRDAAGPVVGYVSVGILESDIDEVSAGVVPAIASTVAAALALGAIGAFLISRRVRAKTHGLEPSEITALLEGREALLYAVREGVLGLDAANRLTLVNTPARAMLGLDTDCEGRSLAELGLSGRIHDVLSGADPGADGIVLAGSRVLVCNRMPVRVGGQDGGAVVTLRDRTELERLTGELDGARTLTRGLRAQSHEFANRIHTVAGMLELGANEEARSFLAELSAAHAEVSAEVTERVGDTALAALVLAKSAQATERGARLRLSPLTAVPGPLAHSLRADLLLVVGNLVDNALDSVTADDPDGWVELLVLAHRRSADGAPRDLVEVRVLDSGPGVDPALAEEIFSLGFTTKVAQDGGARGLGLALVHQACAGRGGEVTVDAPGDAGGSAFTAYLPLADGEALDHNEDAETGRR</sequence>
<evidence type="ECO:0000259" key="15">
    <source>
        <dbReference type="PROSITE" id="PS50109"/>
    </source>
</evidence>
<dbReference type="GO" id="GO:0005886">
    <property type="term" value="C:plasma membrane"/>
    <property type="evidence" value="ECO:0007669"/>
    <property type="project" value="UniProtKB-SubCell"/>
</dbReference>
<dbReference type="PROSITE" id="PS50109">
    <property type="entry name" value="HIS_KIN"/>
    <property type="match status" value="1"/>
</dbReference>
<name>A0A9W6UHD4_9ACTN</name>
<evidence type="ECO:0000256" key="7">
    <source>
        <dbReference type="ARBA" id="ARBA00022692"/>
    </source>
</evidence>
<keyword evidence="10" id="KW-0067">ATP-binding</keyword>
<evidence type="ECO:0000256" key="12">
    <source>
        <dbReference type="ARBA" id="ARBA00023012"/>
    </source>
</evidence>
<dbReference type="PANTHER" id="PTHR45436:SF5">
    <property type="entry name" value="SENSOR HISTIDINE KINASE TRCS"/>
    <property type="match status" value="1"/>
</dbReference>
<evidence type="ECO:0000256" key="6">
    <source>
        <dbReference type="ARBA" id="ARBA00022679"/>
    </source>
</evidence>
<dbReference type="Gene3D" id="3.30.450.20">
    <property type="entry name" value="PAS domain"/>
    <property type="match status" value="2"/>
</dbReference>
<comment type="catalytic activity">
    <reaction evidence="1">
        <text>ATP + protein L-histidine = ADP + protein N-phospho-L-histidine.</text>
        <dbReference type="EC" id="2.7.13.3"/>
    </reaction>
</comment>
<dbReference type="PANTHER" id="PTHR45436">
    <property type="entry name" value="SENSOR HISTIDINE KINASE YKOH"/>
    <property type="match status" value="1"/>
</dbReference>
<dbReference type="Gene3D" id="3.30.565.10">
    <property type="entry name" value="Histidine kinase-like ATPase, C-terminal domain"/>
    <property type="match status" value="1"/>
</dbReference>
<keyword evidence="12" id="KW-0902">Two-component regulatory system</keyword>
<evidence type="ECO:0000256" key="1">
    <source>
        <dbReference type="ARBA" id="ARBA00000085"/>
    </source>
</evidence>
<dbReference type="InterPro" id="IPR036890">
    <property type="entry name" value="HATPase_C_sf"/>
</dbReference>
<comment type="caution">
    <text evidence="16">The sequence shown here is derived from an EMBL/GenBank/DDBJ whole genome shotgun (WGS) entry which is preliminary data.</text>
</comment>
<keyword evidence="11 14" id="KW-1133">Transmembrane helix</keyword>
<evidence type="ECO:0000313" key="17">
    <source>
        <dbReference type="Proteomes" id="UP001165092"/>
    </source>
</evidence>
<feature type="transmembrane region" description="Helical" evidence="14">
    <location>
        <begin position="12"/>
        <end position="38"/>
    </location>
</feature>
<dbReference type="EMBL" id="BSQG01000001">
    <property type="protein sequence ID" value="GLU46233.1"/>
    <property type="molecule type" value="Genomic_DNA"/>
</dbReference>
<keyword evidence="7 14" id="KW-0812">Transmembrane</keyword>
<comment type="subcellular location">
    <subcellularLocation>
        <location evidence="2">Cell membrane</location>
        <topology evidence="2">Multi-pass membrane protein</topology>
    </subcellularLocation>
</comment>
<dbReference type="PRINTS" id="PR00344">
    <property type="entry name" value="BCTRLSENSOR"/>
</dbReference>
<reference evidence="16" key="1">
    <citation type="submission" date="2023-02" db="EMBL/GenBank/DDBJ databases">
        <title>Nocardiopsis ansamitocini NBRC 112285.</title>
        <authorList>
            <person name="Ichikawa N."/>
            <person name="Sato H."/>
            <person name="Tonouchi N."/>
        </authorList>
    </citation>
    <scope>NUCLEOTIDE SEQUENCE</scope>
    <source>
        <strain evidence="16">NBRC 112285</strain>
    </source>
</reference>
<keyword evidence="4" id="KW-1003">Cell membrane</keyword>
<evidence type="ECO:0000256" key="14">
    <source>
        <dbReference type="SAM" id="Phobius"/>
    </source>
</evidence>
<dbReference type="GO" id="GO:0005524">
    <property type="term" value="F:ATP binding"/>
    <property type="evidence" value="ECO:0007669"/>
    <property type="project" value="UniProtKB-KW"/>
</dbReference>
<keyword evidence="6" id="KW-0808">Transferase</keyword>
<evidence type="ECO:0000256" key="3">
    <source>
        <dbReference type="ARBA" id="ARBA00012438"/>
    </source>
</evidence>
<organism evidence="16 17">
    <name type="scientific">Nocardiopsis ansamitocini</name>
    <dbReference type="NCBI Taxonomy" id="1670832"/>
    <lineage>
        <taxon>Bacteria</taxon>
        <taxon>Bacillati</taxon>
        <taxon>Actinomycetota</taxon>
        <taxon>Actinomycetes</taxon>
        <taxon>Streptosporangiales</taxon>
        <taxon>Nocardiopsidaceae</taxon>
        <taxon>Nocardiopsis</taxon>
    </lineage>
</organism>
<dbReference type="SUPFAM" id="SSF55890">
    <property type="entry name" value="Sporulation response regulatory protein Spo0B"/>
    <property type="match status" value="1"/>
</dbReference>
<evidence type="ECO:0000256" key="13">
    <source>
        <dbReference type="ARBA" id="ARBA00023136"/>
    </source>
</evidence>
<dbReference type="Pfam" id="PF17203">
    <property type="entry name" value="sCache_3_2"/>
    <property type="match status" value="1"/>
</dbReference>
<proteinExistence type="predicted"/>
<evidence type="ECO:0000256" key="9">
    <source>
        <dbReference type="ARBA" id="ARBA00022777"/>
    </source>
</evidence>
<dbReference type="InterPro" id="IPR050428">
    <property type="entry name" value="TCS_sensor_his_kinase"/>
</dbReference>
<evidence type="ECO:0000256" key="5">
    <source>
        <dbReference type="ARBA" id="ARBA00022553"/>
    </source>
</evidence>
<dbReference type="InterPro" id="IPR003594">
    <property type="entry name" value="HATPase_dom"/>
</dbReference>
<dbReference type="RefSeq" id="WP_285757083.1">
    <property type="nucleotide sequence ID" value="NZ_BSQG01000001.1"/>
</dbReference>
<evidence type="ECO:0000313" key="16">
    <source>
        <dbReference type="EMBL" id="GLU46233.1"/>
    </source>
</evidence>
<feature type="domain" description="Histidine kinase" evidence="15">
    <location>
        <begin position="336"/>
        <end position="542"/>
    </location>
</feature>
<keyword evidence="13 14" id="KW-0472">Membrane</keyword>
<dbReference type="SMART" id="SM00387">
    <property type="entry name" value="HATPase_c"/>
    <property type="match status" value="1"/>
</dbReference>
<dbReference type="InterPro" id="IPR029151">
    <property type="entry name" value="Sensor-like_sf"/>
</dbReference>
<evidence type="ECO:0000256" key="2">
    <source>
        <dbReference type="ARBA" id="ARBA00004651"/>
    </source>
</evidence>
<dbReference type="SUPFAM" id="SSF55874">
    <property type="entry name" value="ATPase domain of HSP90 chaperone/DNA topoisomerase II/histidine kinase"/>
    <property type="match status" value="1"/>
</dbReference>
<dbReference type="InterPro" id="IPR005467">
    <property type="entry name" value="His_kinase_dom"/>
</dbReference>
<gene>
    <name evidence="16" type="ORF">Nans01_05840</name>
</gene>
<dbReference type="Proteomes" id="UP001165092">
    <property type="component" value="Unassembled WGS sequence"/>
</dbReference>
<dbReference type="InterPro" id="IPR033463">
    <property type="entry name" value="sCache_3"/>
</dbReference>
<dbReference type="Pfam" id="PF02518">
    <property type="entry name" value="HATPase_c"/>
    <property type="match status" value="1"/>
</dbReference>
<dbReference type="SUPFAM" id="SSF103190">
    <property type="entry name" value="Sensory domain-like"/>
    <property type="match status" value="1"/>
</dbReference>
<evidence type="ECO:0000256" key="8">
    <source>
        <dbReference type="ARBA" id="ARBA00022741"/>
    </source>
</evidence>
<accession>A0A9W6UHD4</accession>
<dbReference type="Gene3D" id="1.10.287.130">
    <property type="match status" value="1"/>
</dbReference>
<dbReference type="EC" id="2.7.13.3" evidence="3"/>